<evidence type="ECO:0000313" key="2">
    <source>
        <dbReference type="Proteomes" id="UP000504607"/>
    </source>
</evidence>
<protein>
    <submittedName>
        <fullName evidence="3">Universal stress protein A-like protein isoform X1</fullName>
    </submittedName>
</protein>
<dbReference type="RefSeq" id="XP_010916396.1">
    <property type="nucleotide sequence ID" value="XM_010918094.2"/>
</dbReference>
<dbReference type="GeneID" id="105041225"/>
<dbReference type="PANTHER" id="PTHR31964:SF113">
    <property type="entry name" value="USPA DOMAIN-CONTAINING PROTEIN"/>
    <property type="match status" value="1"/>
</dbReference>
<dbReference type="PRINTS" id="PR01438">
    <property type="entry name" value="UNVRSLSTRESS"/>
</dbReference>
<dbReference type="KEGG" id="egu:105041225"/>
<proteinExistence type="predicted"/>
<dbReference type="AlphaFoldDB" id="A0A6I9QWC8"/>
<dbReference type="InParanoid" id="A0A6I9QWC8"/>
<reference evidence="3" key="1">
    <citation type="submission" date="2025-08" db="UniProtKB">
        <authorList>
            <consortium name="RefSeq"/>
        </authorList>
    </citation>
    <scope>IDENTIFICATION</scope>
</reference>
<keyword evidence="2" id="KW-1185">Reference proteome</keyword>
<dbReference type="CDD" id="cd23659">
    <property type="entry name" value="USP_At3g01520-like"/>
    <property type="match status" value="1"/>
</dbReference>
<accession>A0A6I9QWC8</accession>
<evidence type="ECO:0000313" key="3">
    <source>
        <dbReference type="RefSeq" id="XP_010916396.1"/>
    </source>
</evidence>
<feature type="domain" description="UspA" evidence="1">
    <location>
        <begin position="11"/>
        <end position="168"/>
    </location>
</feature>
<dbReference type="SUPFAM" id="SSF52402">
    <property type="entry name" value="Adenine nucleotide alpha hydrolases-like"/>
    <property type="match status" value="1"/>
</dbReference>
<dbReference type="InterPro" id="IPR014729">
    <property type="entry name" value="Rossmann-like_a/b/a_fold"/>
</dbReference>
<name>A0A6I9QWC8_ELAGV</name>
<evidence type="ECO:0000259" key="1">
    <source>
        <dbReference type="Pfam" id="PF00582"/>
    </source>
</evidence>
<dbReference type="OrthoDB" id="843225at2759"/>
<sequence>MAAEGEEEKGRRVMVAIDESDCSRYALEWALDHLAEPLASSLPLLLFTVQPINTLGYIPAAAGYGSAHAFAAVPPAPGLIKSLQEHQRKAALAILESAEELCAKKGVVTAKVTEAGDPKEAICEAVEKFKINLLIMGSHGRGALQRVFLGSISNYCVNNAKCPVLVVKKSV</sequence>
<dbReference type="InterPro" id="IPR006015">
    <property type="entry name" value="Universal_stress_UspA"/>
</dbReference>
<gene>
    <name evidence="3" type="primary">LOC105041225</name>
</gene>
<dbReference type="Gene3D" id="3.40.50.620">
    <property type="entry name" value="HUPs"/>
    <property type="match status" value="1"/>
</dbReference>
<organism evidence="2 3">
    <name type="scientific">Elaeis guineensis var. tenera</name>
    <name type="common">Oil palm</name>
    <dbReference type="NCBI Taxonomy" id="51953"/>
    <lineage>
        <taxon>Eukaryota</taxon>
        <taxon>Viridiplantae</taxon>
        <taxon>Streptophyta</taxon>
        <taxon>Embryophyta</taxon>
        <taxon>Tracheophyta</taxon>
        <taxon>Spermatophyta</taxon>
        <taxon>Magnoliopsida</taxon>
        <taxon>Liliopsida</taxon>
        <taxon>Arecaceae</taxon>
        <taxon>Arecoideae</taxon>
        <taxon>Cocoseae</taxon>
        <taxon>Elaeidinae</taxon>
        <taxon>Elaeis</taxon>
    </lineage>
</organism>
<dbReference type="Proteomes" id="UP000504607">
    <property type="component" value="Chromosome 3"/>
</dbReference>
<dbReference type="InterPro" id="IPR006016">
    <property type="entry name" value="UspA"/>
</dbReference>
<dbReference type="FunCoup" id="A0A6I9QWC8">
    <property type="interactions" value="143"/>
</dbReference>
<dbReference type="Pfam" id="PF00582">
    <property type="entry name" value="Usp"/>
    <property type="match status" value="1"/>
</dbReference>
<dbReference type="PANTHER" id="PTHR31964">
    <property type="entry name" value="ADENINE NUCLEOTIDE ALPHA HYDROLASES-LIKE SUPERFAMILY PROTEIN"/>
    <property type="match status" value="1"/>
</dbReference>